<dbReference type="Gene3D" id="3.50.50.60">
    <property type="entry name" value="FAD/NAD(P)-binding domain"/>
    <property type="match status" value="1"/>
</dbReference>
<dbReference type="EMBL" id="LJNI01000058">
    <property type="protein sequence ID" value="KPJ72738.1"/>
    <property type="molecule type" value="Genomic_DNA"/>
</dbReference>
<dbReference type="PANTHER" id="PTHR42685:SF22">
    <property type="entry name" value="CONDITIONED MEDIUM FACTOR RECEPTOR 1"/>
    <property type="match status" value="1"/>
</dbReference>
<proteinExistence type="predicted"/>
<dbReference type="SUPFAM" id="SSF51905">
    <property type="entry name" value="FAD/NAD(P)-binding domain"/>
    <property type="match status" value="1"/>
</dbReference>
<evidence type="ECO:0000259" key="1">
    <source>
        <dbReference type="Pfam" id="PF01494"/>
    </source>
</evidence>
<comment type="caution">
    <text evidence="2">The sequence shown here is derived from an EMBL/GenBank/DDBJ whole genome shotgun (WGS) entry which is preliminary data.</text>
</comment>
<reference evidence="2 3" key="1">
    <citation type="journal article" date="2015" name="Microbiome">
        <title>Genomic resolution of linkages in carbon, nitrogen, and sulfur cycling among widespread estuary sediment bacteria.</title>
        <authorList>
            <person name="Baker B.J."/>
            <person name="Lazar C.S."/>
            <person name="Teske A.P."/>
            <person name="Dick G.J."/>
        </authorList>
    </citation>
    <scope>NUCLEOTIDE SEQUENCE [LARGE SCALE GENOMIC DNA]</scope>
    <source>
        <strain evidence="2">DG_78</strain>
    </source>
</reference>
<name>A0A0S7YD81_UNCT6</name>
<dbReference type="PANTHER" id="PTHR42685">
    <property type="entry name" value="GERANYLGERANYL DIPHOSPHATE REDUCTASE"/>
    <property type="match status" value="1"/>
</dbReference>
<feature type="domain" description="FAD-binding" evidence="1">
    <location>
        <begin position="35"/>
        <end position="107"/>
    </location>
</feature>
<accession>A0A0S7YD81</accession>
<evidence type="ECO:0000313" key="3">
    <source>
        <dbReference type="Proteomes" id="UP000051012"/>
    </source>
</evidence>
<evidence type="ECO:0000313" key="2">
    <source>
        <dbReference type="EMBL" id="KPJ72738.1"/>
    </source>
</evidence>
<dbReference type="InterPro" id="IPR002938">
    <property type="entry name" value="FAD-bd"/>
</dbReference>
<protein>
    <recommendedName>
        <fullName evidence="1">FAD-binding domain-containing protein</fullName>
    </recommendedName>
</protein>
<organism evidence="2 3">
    <name type="scientific">candidate division TA06 bacterium DG_78</name>
    <dbReference type="NCBI Taxonomy" id="1703772"/>
    <lineage>
        <taxon>Bacteria</taxon>
        <taxon>Bacteria division TA06</taxon>
    </lineage>
</organism>
<dbReference type="Gene3D" id="3.30.9.10">
    <property type="entry name" value="D-Amino Acid Oxidase, subunit A, domain 2"/>
    <property type="match status" value="1"/>
</dbReference>
<dbReference type="AlphaFoldDB" id="A0A0S7YD81"/>
<dbReference type="Pfam" id="PF01494">
    <property type="entry name" value="FAD_binding_3"/>
    <property type="match status" value="1"/>
</dbReference>
<gene>
    <name evidence="2" type="ORF">AMJ52_05375</name>
</gene>
<dbReference type="Proteomes" id="UP000051012">
    <property type="component" value="Unassembled WGS sequence"/>
</dbReference>
<dbReference type="InterPro" id="IPR036188">
    <property type="entry name" value="FAD/NAD-bd_sf"/>
</dbReference>
<dbReference type="GO" id="GO:0071949">
    <property type="term" value="F:FAD binding"/>
    <property type="evidence" value="ECO:0007669"/>
    <property type="project" value="InterPro"/>
</dbReference>
<dbReference type="InterPro" id="IPR050407">
    <property type="entry name" value="Geranylgeranyl_reductase"/>
</dbReference>
<sequence length="331" mass="37306">MDFLGIDEKGEWIVKRMRGTKIFFPNGGFLYYPEKSYCITRTLFDQELIDKATKKGAHVLLTKRVVSISPHNKKWQVTTSSGEIFMCNYLIAADGATSTVRKLFGIPEYFIAAIQYKFTPIERFEDEYFAFFNNEKHHPGYAWIFSRGCETSIGLGGIGNVKEKLETFLASLSIDPSKKISVHYGGIPHPARPATIALPGVLFAGDAGGFTCPLTGGGIIGALMSGKVAGEVIRDALVTKRPEILSSYPERMKFHPSRSHITLFYSRKFFSLNNDALETLGNIIDQHIYSEIPMWKALRCFTKKPHWQTINAYMTGFAAQQILRHYTKCIF</sequence>